<dbReference type="EMBL" id="LAZR01019427">
    <property type="protein sequence ID" value="KKL92569.1"/>
    <property type="molecule type" value="Genomic_DNA"/>
</dbReference>
<reference evidence="1" key="1">
    <citation type="journal article" date="2015" name="Nature">
        <title>Complex archaea that bridge the gap between prokaryotes and eukaryotes.</title>
        <authorList>
            <person name="Spang A."/>
            <person name="Saw J.H."/>
            <person name="Jorgensen S.L."/>
            <person name="Zaremba-Niedzwiedzka K."/>
            <person name="Martijn J."/>
            <person name="Lind A.E."/>
            <person name="van Eijk R."/>
            <person name="Schleper C."/>
            <person name="Guy L."/>
            <person name="Ettema T.J."/>
        </authorList>
    </citation>
    <scope>NUCLEOTIDE SEQUENCE</scope>
</reference>
<evidence type="ECO:0000313" key="1">
    <source>
        <dbReference type="EMBL" id="KKL92569.1"/>
    </source>
</evidence>
<accession>A0A0F9G1H4</accession>
<organism evidence="1">
    <name type="scientific">marine sediment metagenome</name>
    <dbReference type="NCBI Taxonomy" id="412755"/>
    <lineage>
        <taxon>unclassified sequences</taxon>
        <taxon>metagenomes</taxon>
        <taxon>ecological metagenomes</taxon>
    </lineage>
</organism>
<comment type="caution">
    <text evidence="1">The sequence shown here is derived from an EMBL/GenBank/DDBJ whole genome shotgun (WGS) entry which is preliminary data.</text>
</comment>
<dbReference type="AlphaFoldDB" id="A0A0F9G1H4"/>
<protein>
    <submittedName>
        <fullName evidence="1">Uncharacterized protein</fullName>
    </submittedName>
</protein>
<name>A0A0F9G1H4_9ZZZZ</name>
<sequence length="250" mass="28360">MAITNRPVDHRAIANAAYRHLAQDQEAFAALMNATPVRHEGDAIRYNVAVDPAAPEHTTSYWAKPENAYGPWEFRVSSRDARLTPELEGFSIANLRVWNRELGHQELVDLYEAERHYFDVPPNGTRFAGLPGMNSTLEPLPDDEILAELEINNWPCGYEIKPKIEGKWQSTKITKGYSGNSVEIVINKEIQVLDPQWTTGEHVAAELGKYGLSMDDVLEIQVIPDAMRYQTKYRMILKPRLEDSSPQTQL</sequence>
<gene>
    <name evidence="1" type="ORF">LCGC14_1883400</name>
</gene>
<proteinExistence type="predicted"/>